<keyword evidence="3" id="KW-1185">Reference proteome</keyword>
<name>A0A4D9CMZ8_9STRA</name>
<dbReference type="PANTHER" id="PTHR31728:SF5">
    <property type="entry name" value="OS07G0540200 PROTEIN"/>
    <property type="match status" value="1"/>
</dbReference>
<evidence type="ECO:0000313" key="3">
    <source>
        <dbReference type="Proteomes" id="UP000355283"/>
    </source>
</evidence>
<feature type="region of interest" description="Disordered" evidence="1">
    <location>
        <begin position="134"/>
        <end position="162"/>
    </location>
</feature>
<dbReference type="GO" id="GO:0031593">
    <property type="term" value="F:polyubiquitin modification-dependent protein binding"/>
    <property type="evidence" value="ECO:0007669"/>
    <property type="project" value="TreeGrafter"/>
</dbReference>
<gene>
    <name evidence="2" type="ORF">NSK_008243</name>
</gene>
<comment type="caution">
    <text evidence="2">The sequence shown here is derived from an EMBL/GenBank/DDBJ whole genome shotgun (WGS) entry which is preliminary data.</text>
</comment>
<feature type="compositionally biased region" description="Low complexity" evidence="1">
    <location>
        <begin position="242"/>
        <end position="252"/>
    </location>
</feature>
<dbReference type="Proteomes" id="UP000355283">
    <property type="component" value="Unassembled WGS sequence"/>
</dbReference>
<dbReference type="GO" id="GO:0005634">
    <property type="term" value="C:nucleus"/>
    <property type="evidence" value="ECO:0007669"/>
    <property type="project" value="TreeGrafter"/>
</dbReference>
<dbReference type="OrthoDB" id="189811at2759"/>
<reference evidence="2 3" key="1">
    <citation type="submission" date="2019-01" db="EMBL/GenBank/DDBJ databases">
        <title>Nuclear Genome Assembly of the Microalgal Biofuel strain Nannochloropsis salina CCMP1776.</title>
        <authorList>
            <person name="Hovde B."/>
        </authorList>
    </citation>
    <scope>NUCLEOTIDE SEQUENCE [LARGE SCALE GENOMIC DNA]</scope>
    <source>
        <strain evidence="2 3">CCMP1776</strain>
    </source>
</reference>
<dbReference type="EMBL" id="SDOX01000166">
    <property type="protein sequence ID" value="TFJ80502.1"/>
    <property type="molecule type" value="Genomic_DNA"/>
</dbReference>
<sequence>MCSISLGEVRIAGSLLATLIQVVGQQAGRRAEGLLLGDALVHTVAVTDDTQVARERTDMQLDVTGYVSTDQKDAFYEPLTGTMNATKIAEATSEVNRRHRMVGWYVARNMASTKPSLRDLAILRHLGDYLRSTSREDDAEALRGESRTPSEAKKYTSETTLDRRGKDPALAFPAVLIVFSLDLRSSSEAQGISYACHYLSPAAPSSSSESASLAYHTHLLKVRNVSHDSTAEYQAYTGGTYPSLLSPQSSLPPRTPQPSARMPSPGIPSMRPGLADFARAIPPPHVTEYELYLDQILEHLHGLVDEIRAEELELSALKKKQGRFKHLLRAEKEKGRGVSGEREQKLV</sequence>
<organism evidence="2 3">
    <name type="scientific">Nannochloropsis salina CCMP1776</name>
    <dbReference type="NCBI Taxonomy" id="1027361"/>
    <lineage>
        <taxon>Eukaryota</taxon>
        <taxon>Sar</taxon>
        <taxon>Stramenopiles</taxon>
        <taxon>Ochrophyta</taxon>
        <taxon>Eustigmatophyceae</taxon>
        <taxon>Eustigmatales</taxon>
        <taxon>Monodopsidaceae</taxon>
        <taxon>Microchloropsis</taxon>
        <taxon>Microchloropsis salina</taxon>
    </lineage>
</organism>
<evidence type="ECO:0000256" key="1">
    <source>
        <dbReference type="SAM" id="MobiDB-lite"/>
    </source>
</evidence>
<proteinExistence type="predicted"/>
<accession>A0A4D9CMZ8</accession>
<evidence type="ECO:0008006" key="4">
    <source>
        <dbReference type="Google" id="ProtNLM"/>
    </source>
</evidence>
<dbReference type="Pfam" id="PF21125">
    <property type="entry name" value="MPN_2A_DUB_like"/>
    <property type="match status" value="1"/>
</dbReference>
<dbReference type="PANTHER" id="PTHR31728">
    <property type="entry name" value="ABRAXAS FAMILY MEMBER"/>
    <property type="match status" value="1"/>
</dbReference>
<protein>
    <recommendedName>
        <fullName evidence="4">MPN domain-containing protein</fullName>
    </recommendedName>
</protein>
<dbReference type="AlphaFoldDB" id="A0A4D9CMZ8"/>
<evidence type="ECO:0000313" key="2">
    <source>
        <dbReference type="EMBL" id="TFJ80502.1"/>
    </source>
</evidence>
<feature type="region of interest" description="Disordered" evidence="1">
    <location>
        <begin position="239"/>
        <end position="264"/>
    </location>
</feature>
<dbReference type="InterPro" id="IPR023238">
    <property type="entry name" value="FAM175"/>
</dbReference>